<feature type="compositionally biased region" description="Basic and acidic residues" evidence="1">
    <location>
        <begin position="34"/>
        <end position="43"/>
    </location>
</feature>
<comment type="caution">
    <text evidence="2">The sequence shown here is derived from an EMBL/GenBank/DDBJ whole genome shotgun (WGS) entry which is preliminary data.</text>
</comment>
<organism evidence="2 3">
    <name type="scientific">Parthenolecanium corni</name>
    <dbReference type="NCBI Taxonomy" id="536013"/>
    <lineage>
        <taxon>Eukaryota</taxon>
        <taxon>Metazoa</taxon>
        <taxon>Ecdysozoa</taxon>
        <taxon>Arthropoda</taxon>
        <taxon>Hexapoda</taxon>
        <taxon>Insecta</taxon>
        <taxon>Pterygota</taxon>
        <taxon>Neoptera</taxon>
        <taxon>Paraneoptera</taxon>
        <taxon>Hemiptera</taxon>
        <taxon>Sternorrhyncha</taxon>
        <taxon>Coccoidea</taxon>
        <taxon>Coccidae</taxon>
        <taxon>Parthenolecanium</taxon>
    </lineage>
</organism>
<evidence type="ECO:0000313" key="2">
    <source>
        <dbReference type="EMBL" id="KAK7595287.1"/>
    </source>
</evidence>
<dbReference type="EMBL" id="JBBCAQ010000018">
    <property type="protein sequence ID" value="KAK7595287.1"/>
    <property type="molecule type" value="Genomic_DNA"/>
</dbReference>
<feature type="region of interest" description="Disordered" evidence="1">
    <location>
        <begin position="91"/>
        <end position="175"/>
    </location>
</feature>
<gene>
    <name evidence="2" type="ORF">V9T40_013112</name>
</gene>
<reference evidence="2 3" key="1">
    <citation type="submission" date="2024-03" db="EMBL/GenBank/DDBJ databases">
        <title>Adaptation during the transition from Ophiocordyceps entomopathogen to insect associate is accompanied by gene loss and intensified selection.</title>
        <authorList>
            <person name="Ward C.M."/>
            <person name="Onetto C.A."/>
            <person name="Borneman A.R."/>
        </authorList>
    </citation>
    <scope>NUCLEOTIDE SEQUENCE [LARGE SCALE GENOMIC DNA]</scope>
    <source>
        <strain evidence="2">AWRI1</strain>
        <tissue evidence="2">Single Adult Female</tissue>
    </source>
</reference>
<name>A0AAN9Y6L3_9HEMI</name>
<evidence type="ECO:0000313" key="3">
    <source>
        <dbReference type="Proteomes" id="UP001367676"/>
    </source>
</evidence>
<accession>A0AAN9Y6L3</accession>
<sequence length="175" mass="19011">MKTVVQRAAAEADAETDCVERNQRRGNNAITLNCDRDSEKDHSGSTQAKSQERILPKRKIRRYLHPLPYFSALPLPVSSISSPTLYEYASTSQQPHVIKQLGPHRTAPHRTEMSSEERKSVAAEDTGAAAAAAAAVASTPGYDDRGPRSRLSAQETGGEAKAATIRLMARTKSKP</sequence>
<dbReference type="Proteomes" id="UP001367676">
    <property type="component" value="Unassembled WGS sequence"/>
</dbReference>
<feature type="compositionally biased region" description="Basic and acidic residues" evidence="1">
    <location>
        <begin position="109"/>
        <end position="122"/>
    </location>
</feature>
<feature type="compositionally biased region" description="Low complexity" evidence="1">
    <location>
        <begin position="123"/>
        <end position="137"/>
    </location>
</feature>
<keyword evidence="3" id="KW-1185">Reference proteome</keyword>
<feature type="region of interest" description="Disordered" evidence="1">
    <location>
        <begin position="1"/>
        <end position="54"/>
    </location>
</feature>
<evidence type="ECO:0000256" key="1">
    <source>
        <dbReference type="SAM" id="MobiDB-lite"/>
    </source>
</evidence>
<protein>
    <submittedName>
        <fullName evidence="2">Uncharacterized protein</fullName>
    </submittedName>
</protein>
<proteinExistence type="predicted"/>
<dbReference type="AlphaFoldDB" id="A0AAN9Y6L3"/>